<keyword evidence="2" id="KW-0808">Transferase</keyword>
<dbReference type="InterPro" id="IPR002934">
    <property type="entry name" value="Polymerase_NTP_transf_dom"/>
</dbReference>
<dbReference type="AlphaFoldDB" id="A0A212PZN0"/>
<name>A0A212PZN0_9CHLR</name>
<accession>A0A212PZN0</accession>
<dbReference type="RefSeq" id="WP_088570102.1">
    <property type="nucleotide sequence ID" value="NZ_FYEK01000003.1"/>
</dbReference>
<evidence type="ECO:0000313" key="2">
    <source>
        <dbReference type="EMBL" id="SNB52522.1"/>
    </source>
</evidence>
<dbReference type="Gene3D" id="3.30.460.10">
    <property type="entry name" value="Beta Polymerase, domain 2"/>
    <property type="match status" value="1"/>
</dbReference>
<reference evidence="3" key="1">
    <citation type="submission" date="2017-06" db="EMBL/GenBank/DDBJ databases">
        <authorList>
            <person name="Varghese N."/>
            <person name="Submissions S."/>
        </authorList>
    </citation>
    <scope>NUCLEOTIDE SEQUENCE [LARGE SCALE GENOMIC DNA]</scope>
    <source>
        <strain evidence="3">JAD2</strain>
    </source>
</reference>
<organism evidence="2 3">
    <name type="scientific">Thermoflexus hugenholtzii JAD2</name>
    <dbReference type="NCBI Taxonomy" id="877466"/>
    <lineage>
        <taxon>Bacteria</taxon>
        <taxon>Bacillati</taxon>
        <taxon>Chloroflexota</taxon>
        <taxon>Thermoflexia</taxon>
        <taxon>Thermoflexales</taxon>
        <taxon>Thermoflexaceae</taxon>
        <taxon>Thermoflexus</taxon>
    </lineage>
</organism>
<dbReference type="SUPFAM" id="SSF81301">
    <property type="entry name" value="Nucleotidyltransferase"/>
    <property type="match status" value="1"/>
</dbReference>
<dbReference type="InParanoid" id="A0A212PZN0"/>
<dbReference type="EMBL" id="FYEK01000003">
    <property type="protein sequence ID" value="SNB52522.1"/>
    <property type="molecule type" value="Genomic_DNA"/>
</dbReference>
<dbReference type="PANTHER" id="PTHR43449:SF3">
    <property type="entry name" value="POLYMERASE NUCLEOTIDYL TRANSFERASE DOMAIN-CONTAINING PROTEIN"/>
    <property type="match status" value="1"/>
</dbReference>
<keyword evidence="3" id="KW-1185">Reference proteome</keyword>
<proteinExistence type="predicted"/>
<dbReference type="PANTHER" id="PTHR43449">
    <property type="entry name" value="NUCLEOTIDYLTRANSFERASE"/>
    <property type="match status" value="1"/>
</dbReference>
<dbReference type="Pfam" id="PF01909">
    <property type="entry name" value="NTP_transf_2"/>
    <property type="match status" value="1"/>
</dbReference>
<dbReference type="CDD" id="cd05403">
    <property type="entry name" value="NT_KNTase_like"/>
    <property type="match status" value="1"/>
</dbReference>
<dbReference type="InterPro" id="IPR043519">
    <property type="entry name" value="NT_sf"/>
</dbReference>
<evidence type="ECO:0000259" key="1">
    <source>
        <dbReference type="Pfam" id="PF01909"/>
    </source>
</evidence>
<dbReference type="GO" id="GO:0016779">
    <property type="term" value="F:nucleotidyltransferase activity"/>
    <property type="evidence" value="ECO:0007669"/>
    <property type="project" value="InterPro"/>
</dbReference>
<protein>
    <submittedName>
        <fullName evidence="2">Nucleotidyltransferase domain-containing protein</fullName>
    </submittedName>
</protein>
<feature type="domain" description="Polymerase nucleotidyl transferase" evidence="1">
    <location>
        <begin position="21"/>
        <end position="77"/>
    </location>
</feature>
<dbReference type="OrthoDB" id="166528at2"/>
<sequence>MSVRIWKADRQRIQSGLARWLKEIIEPAREVREVWLFGSYARGEEWPGSDVDLLLIVREAEGRFEDRALRYIPLRSDLPLEIFVYTEEEARALSGQPGSLVWIAFREGQCLWRREEDPGSGE</sequence>
<gene>
    <name evidence="2" type="ORF">SAMN02746019_00023330</name>
</gene>
<dbReference type="Proteomes" id="UP000197025">
    <property type="component" value="Unassembled WGS sequence"/>
</dbReference>
<evidence type="ECO:0000313" key="3">
    <source>
        <dbReference type="Proteomes" id="UP000197025"/>
    </source>
</evidence>